<name>A0A319CQI0_9EURO</name>
<dbReference type="Pfam" id="PF00561">
    <property type="entry name" value="Abhydrolase_1"/>
    <property type="match status" value="1"/>
</dbReference>
<organism evidence="4 5">
    <name type="scientific">Aspergillus ellipticus CBS 707.79</name>
    <dbReference type="NCBI Taxonomy" id="1448320"/>
    <lineage>
        <taxon>Eukaryota</taxon>
        <taxon>Fungi</taxon>
        <taxon>Dikarya</taxon>
        <taxon>Ascomycota</taxon>
        <taxon>Pezizomycotina</taxon>
        <taxon>Eurotiomycetes</taxon>
        <taxon>Eurotiomycetidae</taxon>
        <taxon>Eurotiales</taxon>
        <taxon>Aspergillaceae</taxon>
        <taxon>Aspergillus</taxon>
        <taxon>Aspergillus subgen. Circumdati</taxon>
    </lineage>
</organism>
<dbReference type="GO" id="GO:0006508">
    <property type="term" value="P:proteolysis"/>
    <property type="evidence" value="ECO:0007669"/>
    <property type="project" value="InterPro"/>
</dbReference>
<keyword evidence="2 4" id="KW-0378">Hydrolase</keyword>
<evidence type="ECO:0000259" key="3">
    <source>
        <dbReference type="Pfam" id="PF00561"/>
    </source>
</evidence>
<dbReference type="EMBL" id="KZ826234">
    <property type="protein sequence ID" value="PYH87474.1"/>
    <property type="molecule type" value="Genomic_DNA"/>
</dbReference>
<evidence type="ECO:0000256" key="2">
    <source>
        <dbReference type="ARBA" id="ARBA00022801"/>
    </source>
</evidence>
<dbReference type="InterPro" id="IPR029058">
    <property type="entry name" value="AB_hydrolase_fold"/>
</dbReference>
<dbReference type="InterPro" id="IPR002410">
    <property type="entry name" value="Peptidase_S33"/>
</dbReference>
<dbReference type="InterPro" id="IPR050266">
    <property type="entry name" value="AB_hydrolase_sf"/>
</dbReference>
<evidence type="ECO:0000256" key="1">
    <source>
        <dbReference type="ARBA" id="ARBA00010088"/>
    </source>
</evidence>
<dbReference type="OrthoDB" id="408373at2759"/>
<dbReference type="SUPFAM" id="SSF53474">
    <property type="entry name" value="alpha/beta-Hydrolases"/>
    <property type="match status" value="1"/>
</dbReference>
<feature type="domain" description="AB hydrolase-1" evidence="3">
    <location>
        <begin position="23"/>
        <end position="267"/>
    </location>
</feature>
<dbReference type="STRING" id="1448320.A0A319CQI0"/>
<evidence type="ECO:0000313" key="4">
    <source>
        <dbReference type="EMBL" id="PYH87474.1"/>
    </source>
</evidence>
<comment type="similarity">
    <text evidence="1">Belongs to the peptidase S33 family.</text>
</comment>
<dbReference type="Gene3D" id="3.40.50.1820">
    <property type="entry name" value="alpha/beta hydrolase"/>
    <property type="match status" value="1"/>
</dbReference>
<proteinExistence type="inferred from homology"/>
<reference evidence="4 5" key="1">
    <citation type="submission" date="2018-02" db="EMBL/GenBank/DDBJ databases">
        <title>The genomes of Aspergillus section Nigri reveals drivers in fungal speciation.</title>
        <authorList>
            <consortium name="DOE Joint Genome Institute"/>
            <person name="Vesth T.C."/>
            <person name="Nybo J."/>
            <person name="Theobald S."/>
            <person name="Brandl J."/>
            <person name="Frisvad J.C."/>
            <person name="Nielsen K.F."/>
            <person name="Lyhne E.K."/>
            <person name="Kogle M.E."/>
            <person name="Kuo A."/>
            <person name="Riley R."/>
            <person name="Clum A."/>
            <person name="Nolan M."/>
            <person name="Lipzen A."/>
            <person name="Salamov A."/>
            <person name="Henrissat B."/>
            <person name="Wiebenga A."/>
            <person name="De vries R.P."/>
            <person name="Grigoriev I.V."/>
            <person name="Mortensen U.H."/>
            <person name="Andersen M.R."/>
            <person name="Baker S.E."/>
        </authorList>
    </citation>
    <scope>NUCLEOTIDE SEQUENCE [LARGE SCALE GENOMIC DNA]</scope>
    <source>
        <strain evidence="4 5">CBS 707.79</strain>
    </source>
</reference>
<gene>
    <name evidence="4" type="ORF">BO71DRAFT_393407</name>
</gene>
<evidence type="ECO:0000313" key="5">
    <source>
        <dbReference type="Proteomes" id="UP000247810"/>
    </source>
</evidence>
<dbReference type="Proteomes" id="UP000247810">
    <property type="component" value="Unassembled WGS sequence"/>
</dbReference>
<dbReference type="GO" id="GO:0016020">
    <property type="term" value="C:membrane"/>
    <property type="evidence" value="ECO:0007669"/>
    <property type="project" value="TreeGrafter"/>
</dbReference>
<sequence>MAFFIAINNAQLAYRLQGPPDAPLIITLHGGRGFGNHASDFRAYSPLSRDHLRILSFDYRGHGQSSRTAPYTFQQLVDDIEGMRQHFAGPDTPCIICGGSFGGFLALQYAIQHPQNVSHLILRGTAASHHHEDAAIATLQTRLHRAPGLSVSMLRTKIFGSFDSDREFQLVMHAAAPLYSERFDPDAALQSNLKTVFNAESHNALYATPEKHFDYRSQLGNITARTLVLVGEKDWICPPAQSEIIAAGIPDAKLVVVKGANHGVHLEQNERVLAEIRAFLG</sequence>
<protein>
    <submittedName>
        <fullName evidence="4">Alpha/beta-hydrolase</fullName>
    </submittedName>
</protein>
<dbReference type="GO" id="GO:0008233">
    <property type="term" value="F:peptidase activity"/>
    <property type="evidence" value="ECO:0007669"/>
    <property type="project" value="InterPro"/>
</dbReference>
<dbReference type="PRINTS" id="PR00793">
    <property type="entry name" value="PROAMNOPTASE"/>
</dbReference>
<dbReference type="InterPro" id="IPR000073">
    <property type="entry name" value="AB_hydrolase_1"/>
</dbReference>
<keyword evidence="5" id="KW-1185">Reference proteome</keyword>
<accession>A0A319CQI0</accession>
<dbReference type="VEuPathDB" id="FungiDB:BO71DRAFT_393407"/>
<dbReference type="PRINTS" id="PR00111">
    <property type="entry name" value="ABHYDROLASE"/>
</dbReference>
<dbReference type="PANTHER" id="PTHR43798">
    <property type="entry name" value="MONOACYLGLYCEROL LIPASE"/>
    <property type="match status" value="1"/>
</dbReference>
<dbReference type="AlphaFoldDB" id="A0A319CQI0"/>
<dbReference type="PANTHER" id="PTHR43798:SF33">
    <property type="entry name" value="HYDROLASE, PUTATIVE (AFU_ORTHOLOGUE AFUA_2G14860)-RELATED"/>
    <property type="match status" value="1"/>
</dbReference>